<gene>
    <name evidence="2" type="ORF">EJ377_08180</name>
</gene>
<proteinExistence type="predicted"/>
<feature type="transmembrane region" description="Helical" evidence="1">
    <location>
        <begin position="35"/>
        <end position="53"/>
    </location>
</feature>
<reference evidence="2 3" key="1">
    <citation type="submission" date="2018-12" db="EMBL/GenBank/DDBJ databases">
        <title>Draft Genome Sequence of Chryseobacterium arthrosphaerae strain ED882-96 Isolated from the Blood of a Patient with Liver Cirrhosis in Taiwan.</title>
        <authorList>
            <person name="Lin J.-N."/>
            <person name="Lai C.-H."/>
            <person name="Yang C.-H."/>
            <person name="Huang Y.-H."/>
        </authorList>
    </citation>
    <scope>NUCLEOTIDE SEQUENCE [LARGE SCALE GENOMIC DNA]</scope>
    <source>
        <strain evidence="2 3">ED882-96</strain>
    </source>
</reference>
<keyword evidence="1" id="KW-0812">Transmembrane</keyword>
<dbReference type="Proteomes" id="UP000276953">
    <property type="component" value="Unassembled WGS sequence"/>
</dbReference>
<dbReference type="EMBL" id="RYFC01000001">
    <property type="protein sequence ID" value="RTZ50044.1"/>
    <property type="molecule type" value="Genomic_DNA"/>
</dbReference>
<evidence type="ECO:0000256" key="1">
    <source>
        <dbReference type="SAM" id="Phobius"/>
    </source>
</evidence>
<sequence>MFSLQFPVMLLFLDIVVESIRIAEGKQTELSNAVFFILALLFIVLGVGMVKAIQEGKKQKSDD</sequence>
<organism evidence="2 3">
    <name type="scientific">Chryseobacterium arthrosphaerae</name>
    <dbReference type="NCBI Taxonomy" id="651561"/>
    <lineage>
        <taxon>Bacteria</taxon>
        <taxon>Pseudomonadati</taxon>
        <taxon>Bacteroidota</taxon>
        <taxon>Flavobacteriia</taxon>
        <taxon>Flavobacteriales</taxon>
        <taxon>Weeksellaceae</taxon>
        <taxon>Chryseobacterium group</taxon>
        <taxon>Chryseobacterium</taxon>
    </lineage>
</organism>
<name>A0A432E095_9FLAO</name>
<evidence type="ECO:0000313" key="2">
    <source>
        <dbReference type="EMBL" id="RTZ50044.1"/>
    </source>
</evidence>
<accession>A0A432E095</accession>
<keyword evidence="1" id="KW-0472">Membrane</keyword>
<comment type="caution">
    <text evidence="2">The sequence shown here is derived from an EMBL/GenBank/DDBJ whole genome shotgun (WGS) entry which is preliminary data.</text>
</comment>
<evidence type="ECO:0000313" key="3">
    <source>
        <dbReference type="Proteomes" id="UP000276953"/>
    </source>
</evidence>
<dbReference type="AlphaFoldDB" id="A0A432E095"/>
<keyword evidence="1" id="KW-1133">Transmembrane helix</keyword>
<protein>
    <submittedName>
        <fullName evidence="2">Uncharacterized protein</fullName>
    </submittedName>
</protein>